<dbReference type="EMBL" id="PEXU01000054">
    <property type="protein sequence ID" value="PIS42193.1"/>
    <property type="molecule type" value="Genomic_DNA"/>
</dbReference>
<proteinExistence type="predicted"/>
<comment type="caution">
    <text evidence="2">The sequence shown here is derived from an EMBL/GenBank/DDBJ whole genome shotgun (WGS) entry which is preliminary data.</text>
</comment>
<dbReference type="Proteomes" id="UP000231542">
    <property type="component" value="Unassembled WGS sequence"/>
</dbReference>
<feature type="region of interest" description="Disordered" evidence="1">
    <location>
        <begin position="1"/>
        <end position="23"/>
    </location>
</feature>
<name>A0A2H0YWU1_9BACT</name>
<gene>
    <name evidence="2" type="ORF">COT24_04805</name>
</gene>
<evidence type="ECO:0000256" key="1">
    <source>
        <dbReference type="SAM" id="MobiDB-lite"/>
    </source>
</evidence>
<evidence type="ECO:0000313" key="2">
    <source>
        <dbReference type="EMBL" id="PIS42193.1"/>
    </source>
</evidence>
<organism evidence="2 3">
    <name type="scientific">Candidatus Kerfeldbacteria bacterium CG08_land_8_20_14_0_20_40_16</name>
    <dbReference type="NCBI Taxonomy" id="2014244"/>
    <lineage>
        <taxon>Bacteria</taxon>
        <taxon>Candidatus Kerfeldiibacteriota</taxon>
    </lineage>
</organism>
<reference evidence="2 3" key="1">
    <citation type="submission" date="2017-09" db="EMBL/GenBank/DDBJ databases">
        <title>Depth-based differentiation of microbial function through sediment-hosted aquifers and enrichment of novel symbionts in the deep terrestrial subsurface.</title>
        <authorList>
            <person name="Probst A.J."/>
            <person name="Ladd B."/>
            <person name="Jarett J.K."/>
            <person name="Geller-Mcgrath D.E."/>
            <person name="Sieber C.M."/>
            <person name="Emerson J.B."/>
            <person name="Anantharaman K."/>
            <person name="Thomas B.C."/>
            <person name="Malmstrom R."/>
            <person name="Stieglmeier M."/>
            <person name="Klingl A."/>
            <person name="Woyke T."/>
            <person name="Ryan C.M."/>
            <person name="Banfield J.F."/>
        </authorList>
    </citation>
    <scope>NUCLEOTIDE SEQUENCE [LARGE SCALE GENOMIC DNA]</scope>
    <source>
        <strain evidence="2">CG08_land_8_20_14_0_20_40_16</strain>
    </source>
</reference>
<dbReference type="AlphaFoldDB" id="A0A2H0YWU1"/>
<accession>A0A2H0YWU1</accession>
<evidence type="ECO:0000313" key="3">
    <source>
        <dbReference type="Proteomes" id="UP000231542"/>
    </source>
</evidence>
<protein>
    <submittedName>
        <fullName evidence="2">Uncharacterized protein</fullName>
    </submittedName>
</protein>
<sequence length="59" mass="6688">MPCQGMANPPPSNRSKKPSQQVRAIRTISPTKKKIIFLALVRSKIFCPKDLLTWGYPTF</sequence>